<gene>
    <name evidence="1" type="ORF">HMPREF9151_00423</name>
</gene>
<evidence type="ECO:0000313" key="2">
    <source>
        <dbReference type="Proteomes" id="UP000010433"/>
    </source>
</evidence>
<dbReference type="Proteomes" id="UP000010433">
    <property type="component" value="Unassembled WGS sequence"/>
</dbReference>
<protein>
    <submittedName>
        <fullName evidence="1">Uncharacterized protein</fullName>
    </submittedName>
</protein>
<dbReference type="HOGENOM" id="CLU_2397193_0_0_10"/>
<evidence type="ECO:0000313" key="1">
    <source>
        <dbReference type="EMBL" id="EKY03267.1"/>
    </source>
</evidence>
<comment type="caution">
    <text evidence="1">The sequence shown here is derived from an EMBL/GenBank/DDBJ whole genome shotgun (WGS) entry which is preliminary data.</text>
</comment>
<accession>L1NJ91</accession>
<name>L1NJ91_9BACT</name>
<dbReference type="EMBL" id="AMEP01000039">
    <property type="protein sequence ID" value="EKY03267.1"/>
    <property type="molecule type" value="Genomic_DNA"/>
</dbReference>
<dbReference type="STRING" id="1127699.HMPREF9151_00423"/>
<keyword evidence="2" id="KW-1185">Reference proteome</keyword>
<dbReference type="AlphaFoldDB" id="L1NJ91"/>
<proteinExistence type="predicted"/>
<reference evidence="1 2" key="1">
    <citation type="submission" date="2012-05" db="EMBL/GenBank/DDBJ databases">
        <authorList>
            <person name="Weinstock G."/>
            <person name="Sodergren E."/>
            <person name="Lobos E.A."/>
            <person name="Fulton L."/>
            <person name="Fulton R."/>
            <person name="Courtney L."/>
            <person name="Fronick C."/>
            <person name="O'Laughlin M."/>
            <person name="Godfrey J."/>
            <person name="Wilson R.M."/>
            <person name="Miner T."/>
            <person name="Farmer C."/>
            <person name="Delehaunty K."/>
            <person name="Cordes M."/>
            <person name="Minx P."/>
            <person name="Tomlinson C."/>
            <person name="Chen J."/>
            <person name="Wollam A."/>
            <person name="Pepin K.H."/>
            <person name="Bhonagiri V."/>
            <person name="Zhang X."/>
            <person name="Suruliraj S."/>
            <person name="Warren W."/>
            <person name="Mitreva M."/>
            <person name="Mardis E.R."/>
            <person name="Wilson R.K."/>
        </authorList>
    </citation>
    <scope>NUCLEOTIDE SEQUENCE [LARGE SCALE GENOMIC DNA]</scope>
    <source>
        <strain evidence="1 2">F0055</strain>
    </source>
</reference>
<organism evidence="1 2">
    <name type="scientific">Hoylesella saccharolytica F0055</name>
    <dbReference type="NCBI Taxonomy" id="1127699"/>
    <lineage>
        <taxon>Bacteria</taxon>
        <taxon>Pseudomonadati</taxon>
        <taxon>Bacteroidota</taxon>
        <taxon>Bacteroidia</taxon>
        <taxon>Bacteroidales</taxon>
        <taxon>Prevotellaceae</taxon>
        <taxon>Hoylesella</taxon>
    </lineage>
</organism>
<sequence>MRFNSCDSAFWKRYVLDTRSRHTLNRCTNLSNKPFSDSISHIEQRPFARRKIAFRLPRCRFSAFKSVLLVFRKPSCLLLKDNFLFVERLFFIY</sequence>